<reference evidence="7" key="1">
    <citation type="journal article" date="2020" name="J. Eukaryot. Microbiol.">
        <title>De novo Sequencing, Assembly and Annotation of the Transcriptome for the Free-Living Testate Amoeba Arcella intermedia.</title>
        <authorList>
            <person name="Ribeiro G.M."/>
            <person name="Porfirio-Sousa A.L."/>
            <person name="Maurer-Alcala X.X."/>
            <person name="Katz L.A."/>
            <person name="Lahr D.J.G."/>
        </authorList>
    </citation>
    <scope>NUCLEOTIDE SEQUENCE</scope>
</reference>
<organism evidence="7">
    <name type="scientific">Arcella intermedia</name>
    <dbReference type="NCBI Taxonomy" id="1963864"/>
    <lineage>
        <taxon>Eukaryota</taxon>
        <taxon>Amoebozoa</taxon>
        <taxon>Tubulinea</taxon>
        <taxon>Elardia</taxon>
        <taxon>Arcellinida</taxon>
        <taxon>Sphaerothecina</taxon>
        <taxon>Arcellidae</taxon>
        <taxon>Arcella</taxon>
    </lineage>
</organism>
<dbReference type="Gene3D" id="2.60.120.620">
    <property type="entry name" value="q2cbj1_9rhob like domain"/>
    <property type="match status" value="1"/>
</dbReference>
<comment type="cofactor">
    <cofactor evidence="1">
        <name>L-ascorbate</name>
        <dbReference type="ChEBI" id="CHEBI:38290"/>
    </cofactor>
</comment>
<dbReference type="InterPro" id="IPR006620">
    <property type="entry name" value="Pro_4_hyd_alph"/>
</dbReference>
<dbReference type="SUPFAM" id="SSF51197">
    <property type="entry name" value="Clavaminate synthase-like"/>
    <property type="match status" value="1"/>
</dbReference>
<dbReference type="EMBL" id="GIBP01006947">
    <property type="protein sequence ID" value="NDV35916.1"/>
    <property type="molecule type" value="Transcribed_RNA"/>
</dbReference>
<keyword evidence="2" id="KW-0479">Metal-binding</keyword>
<dbReference type="GO" id="GO:0004656">
    <property type="term" value="F:procollagen-proline 4-dioxygenase activity"/>
    <property type="evidence" value="ECO:0007669"/>
    <property type="project" value="TreeGrafter"/>
</dbReference>
<keyword evidence="4" id="KW-0560">Oxidoreductase</keyword>
<dbReference type="GO" id="GO:0005783">
    <property type="term" value="C:endoplasmic reticulum"/>
    <property type="evidence" value="ECO:0007669"/>
    <property type="project" value="TreeGrafter"/>
</dbReference>
<dbReference type="Pfam" id="PF13640">
    <property type="entry name" value="2OG-FeII_Oxy_3"/>
    <property type="match status" value="1"/>
</dbReference>
<dbReference type="AlphaFoldDB" id="A0A6B2LFU2"/>
<dbReference type="PANTHER" id="PTHR10869:SF246">
    <property type="entry name" value="TRANSMEMBRANE PROLYL 4-HYDROXYLASE"/>
    <property type="match status" value="1"/>
</dbReference>
<proteinExistence type="predicted"/>
<keyword evidence="5" id="KW-0408">Iron</keyword>
<evidence type="ECO:0000313" key="7">
    <source>
        <dbReference type="EMBL" id="NDV35916.1"/>
    </source>
</evidence>
<evidence type="ECO:0000256" key="3">
    <source>
        <dbReference type="ARBA" id="ARBA00022964"/>
    </source>
</evidence>
<accession>A0A6B2LFU2</accession>
<protein>
    <recommendedName>
        <fullName evidence="6">Fe2OG dioxygenase domain-containing protein</fullName>
    </recommendedName>
</protein>
<evidence type="ECO:0000256" key="4">
    <source>
        <dbReference type="ARBA" id="ARBA00023002"/>
    </source>
</evidence>
<dbReference type="InterPro" id="IPR044862">
    <property type="entry name" value="Pro_4_hyd_alph_FE2OG_OXY"/>
</dbReference>
<feature type="domain" description="Fe2OG dioxygenase" evidence="6">
    <location>
        <begin position="92"/>
        <end position="201"/>
    </location>
</feature>
<dbReference type="SMART" id="SM00702">
    <property type="entry name" value="P4Hc"/>
    <property type="match status" value="1"/>
</dbReference>
<dbReference type="PANTHER" id="PTHR10869">
    <property type="entry name" value="PROLYL 4-HYDROXYLASE ALPHA SUBUNIT"/>
    <property type="match status" value="1"/>
</dbReference>
<dbReference type="PROSITE" id="PS51471">
    <property type="entry name" value="FE2OG_OXY"/>
    <property type="match status" value="1"/>
</dbReference>
<dbReference type="InterPro" id="IPR045054">
    <property type="entry name" value="P4HA-like"/>
</dbReference>
<evidence type="ECO:0000256" key="2">
    <source>
        <dbReference type="ARBA" id="ARBA00022723"/>
    </source>
</evidence>
<dbReference type="GO" id="GO:0031418">
    <property type="term" value="F:L-ascorbic acid binding"/>
    <property type="evidence" value="ECO:0007669"/>
    <property type="project" value="InterPro"/>
</dbReference>
<evidence type="ECO:0000256" key="5">
    <source>
        <dbReference type="ARBA" id="ARBA00023004"/>
    </source>
</evidence>
<keyword evidence="3" id="KW-0223">Dioxygenase</keyword>
<evidence type="ECO:0000259" key="6">
    <source>
        <dbReference type="PROSITE" id="PS51471"/>
    </source>
</evidence>
<evidence type="ECO:0000256" key="1">
    <source>
        <dbReference type="ARBA" id="ARBA00001961"/>
    </source>
</evidence>
<dbReference type="GO" id="GO:0005506">
    <property type="term" value="F:iron ion binding"/>
    <property type="evidence" value="ECO:0007669"/>
    <property type="project" value="InterPro"/>
</dbReference>
<dbReference type="InterPro" id="IPR005123">
    <property type="entry name" value="Oxoglu/Fe-dep_dioxygenase_dom"/>
</dbReference>
<sequence>MENVLSKEECDMFLQHMFPDRTHYKDHHATYPVLFRSWDPDPEAAYKKLGVRIFTKSQEVADALFERARPYLPPTYTTYTKEKAKQVWKLSDLHPRIRFVCYEKGQNFPPHYDDPWIQSSKRRSHLTFVLYLSSSGKDCDFGGGEFAFLDEKKHLPDDSYAELVVIPPKPGMVVVFPHRTLHESKVITSGYKFMIRSDVMYDLEEEEKPAIDPQT</sequence>
<name>A0A6B2LFU2_9EUKA</name>